<dbReference type="RefSeq" id="WP_282838590.1">
    <property type="nucleotide sequence ID" value="NZ_JASCXW010000002.1"/>
</dbReference>
<sequence length="310" mass="35347">MYIITGATGHIGNNVTRFLVNKNQKVRVLVRKIDDSINDLPIDIKVGNIFDEDFLNEHILENDIVIHCAGYIDLLNKEKMQSFRTNYQGTKKIADLCLRKKNRFIYISSVDVIPKSKRGLVYEPISLTPKKMKTYYATSKAMATDYVLNQISNGLNALVLYPSAVIGVHDYKPSAAGKEILSVLNHKILFSLNGGYNFIDVKDVAKAIFIAANSSYRGHMILSGEDQTIKSLYRSIEKATTVPKLIIPLPTIIVRLAVFFSPKYSQMMITKIKENYHYSNQEMKKHLIPELTPFDQTIKESIEWLVKYYL</sequence>
<dbReference type="AlphaFoldDB" id="A0AAW6U2Q6"/>
<evidence type="ECO:0000313" key="2">
    <source>
        <dbReference type="EMBL" id="MDI6452175.1"/>
    </source>
</evidence>
<proteinExistence type="predicted"/>
<dbReference type="InterPro" id="IPR050177">
    <property type="entry name" value="Lipid_A_modif_metabolic_enz"/>
</dbReference>
<reference evidence="2" key="1">
    <citation type="submission" date="2023-05" db="EMBL/GenBank/DDBJ databases">
        <title>Mariniplasma microaerophilum sp. nov., a novel anaerobic mollicute isolated from terrestrial mud volcano, Taman Peninsula, Russia.</title>
        <authorList>
            <person name="Khomyakova M.A."/>
            <person name="Merkel A.Y."/>
            <person name="Slobodkin A.I."/>
        </authorList>
    </citation>
    <scope>NUCLEOTIDE SEQUENCE</scope>
    <source>
        <strain evidence="2">M4Ah</strain>
    </source>
</reference>
<dbReference type="SUPFAM" id="SSF51735">
    <property type="entry name" value="NAD(P)-binding Rossmann-fold domains"/>
    <property type="match status" value="1"/>
</dbReference>
<evidence type="ECO:0000313" key="3">
    <source>
        <dbReference type="Proteomes" id="UP001431532"/>
    </source>
</evidence>
<keyword evidence="3" id="KW-1185">Reference proteome</keyword>
<feature type="domain" description="NAD-dependent epimerase/dehydratase" evidence="1">
    <location>
        <begin position="3"/>
        <end position="214"/>
    </location>
</feature>
<dbReference type="InterPro" id="IPR036291">
    <property type="entry name" value="NAD(P)-bd_dom_sf"/>
</dbReference>
<accession>A0AAW6U2Q6</accession>
<dbReference type="Pfam" id="PF01370">
    <property type="entry name" value="Epimerase"/>
    <property type="match status" value="1"/>
</dbReference>
<dbReference type="InterPro" id="IPR001509">
    <property type="entry name" value="Epimerase_deHydtase"/>
</dbReference>
<comment type="caution">
    <text evidence="2">The sequence shown here is derived from an EMBL/GenBank/DDBJ whole genome shotgun (WGS) entry which is preliminary data.</text>
</comment>
<protein>
    <submittedName>
        <fullName evidence="2">NAD-dependent epimerase/dehydratase family protein</fullName>
    </submittedName>
</protein>
<dbReference type="Gene3D" id="3.40.50.720">
    <property type="entry name" value="NAD(P)-binding Rossmann-like Domain"/>
    <property type="match status" value="1"/>
</dbReference>
<organism evidence="2 3">
    <name type="scientific">Peloplasma aerotolerans</name>
    <dbReference type="NCBI Taxonomy" id="3044389"/>
    <lineage>
        <taxon>Bacteria</taxon>
        <taxon>Bacillati</taxon>
        <taxon>Mycoplasmatota</taxon>
        <taxon>Mollicutes</taxon>
        <taxon>Acholeplasmatales</taxon>
        <taxon>Acholeplasmataceae</taxon>
        <taxon>Peloplasma</taxon>
    </lineage>
</organism>
<dbReference type="Proteomes" id="UP001431532">
    <property type="component" value="Unassembled WGS sequence"/>
</dbReference>
<dbReference type="EMBL" id="JASCXW010000002">
    <property type="protein sequence ID" value="MDI6452175.1"/>
    <property type="molecule type" value="Genomic_DNA"/>
</dbReference>
<name>A0AAW6U2Q6_9MOLU</name>
<evidence type="ECO:0000259" key="1">
    <source>
        <dbReference type="Pfam" id="PF01370"/>
    </source>
</evidence>
<dbReference type="PANTHER" id="PTHR43245">
    <property type="entry name" value="BIFUNCTIONAL POLYMYXIN RESISTANCE PROTEIN ARNA"/>
    <property type="match status" value="1"/>
</dbReference>
<gene>
    <name evidence="2" type="ORF">QJ521_01255</name>
</gene>